<dbReference type="SUPFAM" id="SSF52540">
    <property type="entry name" value="P-loop containing nucleoside triphosphate hydrolases"/>
    <property type="match status" value="1"/>
</dbReference>
<evidence type="ECO:0000256" key="9">
    <source>
        <dbReference type="ARBA" id="ARBA00023204"/>
    </source>
</evidence>
<dbReference type="InterPro" id="IPR027417">
    <property type="entry name" value="P-loop_NTPase"/>
</dbReference>
<keyword evidence="2" id="KW-0547">Nucleotide-binding</keyword>
<evidence type="ECO:0000256" key="1">
    <source>
        <dbReference type="ARBA" id="ARBA00022722"/>
    </source>
</evidence>
<dbReference type="Gene3D" id="3.40.50.300">
    <property type="entry name" value="P-loop containing nucleotide triphosphate hydrolases"/>
    <property type="match status" value="1"/>
</dbReference>
<feature type="region of interest" description="Disordered" evidence="10">
    <location>
        <begin position="995"/>
        <end position="1022"/>
    </location>
</feature>
<organism evidence="12 13">
    <name type="scientific">Paludisphaera borealis</name>
    <dbReference type="NCBI Taxonomy" id="1387353"/>
    <lineage>
        <taxon>Bacteria</taxon>
        <taxon>Pseudomonadati</taxon>
        <taxon>Planctomycetota</taxon>
        <taxon>Planctomycetia</taxon>
        <taxon>Isosphaerales</taxon>
        <taxon>Isosphaeraceae</taxon>
        <taxon>Paludisphaera</taxon>
    </lineage>
</organism>
<feature type="domain" description="PD-(D/E)XK endonuclease-like" evidence="11">
    <location>
        <begin position="706"/>
        <end position="981"/>
    </location>
</feature>
<sequence>MIRELALRSTPGDGEPRVRCWSDLWRWVASTVRNRPVLLSEASAAAVFDQAVRDVEADGRLGAVADLVAWPGYRRRLRKRLHDWTVAEQRRDDEPTADEAASTAEWAVFERYRQLLTDLDAEDEAGLSVWASHRLRERNARASTADGDRLVFLDFESRDRSHWRVLSDVLERPRSVDVTLAYYDDPALAEVYLATGSTRERLLELGLVETPLPSNPSRPPGLRAVDEALFRDATPRDARIESSEGLAVWGGPDGEDFGRLVAREVRALCGQGVEPDEILIVFPRWSDQAEIVCEVVRKAGAPIHDASPRALDVEPSIAALLQAVRIPLEDWETELVVRFLRNGQVRPDWERVDRLALAEVASILRETPVFRGSRQILSALERAMGRTDEKDDQAREERRMDRLSKAHEVLKSLIGVLDPLNQSRPWSEHASALRLAAGTLGLGTRDGRALETLWDALEDRAEVLEKLGRGAETVSWSEFVDKLASVTAETLSPRSASTPGSIRTAVVEEVAGCRASHVLLVGLVEGSFPRRSAVQRFLELRPGDEPSPSARSAYARETLRFLQTLGSADRGVLLFYPTTDAKGQPLLRAGFLDDLLGALSSSAESACHRSYARFHPALLDREDLAVTPADVRVLASALAGEEGRLAKLRSLAGDPAHRIVLEGAAAALSALERRRRGTPYSEFEGLISDPAAVASIARSFSPETHTFSPSQLETYLSCPFQFFSRHVLHLKPIEERDELAEDYTERGSRLHDILEEFEKRKAEAVDERSDEQLLVAAIDKVLSRELVELSELDLGLRELEYGQIQRIINQYARQRSAYESDAPSSPVPQWFEFGFGDPDTDHPDFKLSLGAEIVKLRGRIDRIDRIETEAGPKFRVIDYKSGTPPSSKEVADGRMLQLPLYAMAVEKLLFESGDVGLLDVGYWGLKDKGYKPIVFQEWEEVRHTLVERVFHVIGQLRSGEFVVDPRKDGCETYCEYRGVCRIRQVRAAAKSRDVGPTVSAETTVAGRKPRTPRKTKKTTDET</sequence>
<evidence type="ECO:0000256" key="6">
    <source>
        <dbReference type="ARBA" id="ARBA00022839"/>
    </source>
</evidence>
<gene>
    <name evidence="12" type="primary">addB</name>
    <name evidence="12" type="ORF">BSF38_00993</name>
</gene>
<name>A0A1U7CKX9_9BACT</name>
<dbReference type="KEGG" id="pbor:BSF38_00993"/>
<evidence type="ECO:0000256" key="2">
    <source>
        <dbReference type="ARBA" id="ARBA00022741"/>
    </source>
</evidence>
<dbReference type="AlphaFoldDB" id="A0A1U7CKX9"/>
<keyword evidence="3" id="KW-0227">DNA damage</keyword>
<accession>A0A1U7CKX9</accession>
<keyword evidence="4 12" id="KW-0378">Hydrolase</keyword>
<proteinExistence type="predicted"/>
<evidence type="ECO:0000256" key="5">
    <source>
        <dbReference type="ARBA" id="ARBA00022806"/>
    </source>
</evidence>
<evidence type="ECO:0000256" key="8">
    <source>
        <dbReference type="ARBA" id="ARBA00023125"/>
    </source>
</evidence>
<dbReference type="Gene3D" id="3.90.320.10">
    <property type="match status" value="2"/>
</dbReference>
<dbReference type="SUPFAM" id="SSF52980">
    <property type="entry name" value="Restriction endonuclease-like"/>
    <property type="match status" value="1"/>
</dbReference>
<reference evidence="13" key="1">
    <citation type="submission" date="2016-12" db="EMBL/GenBank/DDBJ databases">
        <title>Comparative genomics of four Isosphaeraceae planctomycetes: a common pool of plasmids and glycoside hydrolase genes.</title>
        <authorList>
            <person name="Ivanova A."/>
        </authorList>
    </citation>
    <scope>NUCLEOTIDE SEQUENCE [LARGE SCALE GENOMIC DNA]</scope>
    <source>
        <strain evidence="13">PX4</strain>
    </source>
</reference>
<dbReference type="GO" id="GO:0004527">
    <property type="term" value="F:exonuclease activity"/>
    <property type="evidence" value="ECO:0007669"/>
    <property type="project" value="UniProtKB-KW"/>
</dbReference>
<evidence type="ECO:0000256" key="10">
    <source>
        <dbReference type="SAM" id="MobiDB-lite"/>
    </source>
</evidence>
<protein>
    <submittedName>
        <fullName evidence="12">ATP-dependent helicase/deoxyribonuclease subunit B</fullName>
        <ecNumber evidence="12">3.1.-.-</ecNumber>
    </submittedName>
</protein>
<evidence type="ECO:0000256" key="7">
    <source>
        <dbReference type="ARBA" id="ARBA00022840"/>
    </source>
</evidence>
<keyword evidence="1" id="KW-0540">Nuclease</keyword>
<evidence type="ECO:0000256" key="4">
    <source>
        <dbReference type="ARBA" id="ARBA00022801"/>
    </source>
</evidence>
<keyword evidence="8" id="KW-0238">DNA-binding</keyword>
<dbReference type="Proteomes" id="UP000186309">
    <property type="component" value="Chromosome"/>
</dbReference>
<dbReference type="GO" id="GO:0006281">
    <property type="term" value="P:DNA repair"/>
    <property type="evidence" value="ECO:0007669"/>
    <property type="project" value="UniProtKB-KW"/>
</dbReference>
<keyword evidence="5 12" id="KW-0347">Helicase</keyword>
<dbReference type="GO" id="GO:0004386">
    <property type="term" value="F:helicase activity"/>
    <property type="evidence" value="ECO:0007669"/>
    <property type="project" value="UniProtKB-KW"/>
</dbReference>
<keyword evidence="9" id="KW-0234">DNA repair</keyword>
<dbReference type="InterPro" id="IPR011604">
    <property type="entry name" value="PDDEXK-like_dom_sf"/>
</dbReference>
<feature type="compositionally biased region" description="Basic residues" evidence="10">
    <location>
        <begin position="1007"/>
        <end position="1016"/>
    </location>
</feature>
<dbReference type="Pfam" id="PF12705">
    <property type="entry name" value="PDDEXK_1"/>
    <property type="match status" value="1"/>
</dbReference>
<dbReference type="PANTHER" id="PTHR30591:SF1">
    <property type="entry name" value="RECBCD ENZYME SUBUNIT RECC"/>
    <property type="match status" value="1"/>
</dbReference>
<dbReference type="InterPro" id="IPR038726">
    <property type="entry name" value="PDDEXK_AddAB-type"/>
</dbReference>
<dbReference type="InterPro" id="IPR011335">
    <property type="entry name" value="Restrct_endonuc-II-like"/>
</dbReference>
<keyword evidence="13" id="KW-1185">Reference proteome</keyword>
<dbReference type="EMBL" id="CP019082">
    <property type="protein sequence ID" value="APW59566.1"/>
    <property type="molecule type" value="Genomic_DNA"/>
</dbReference>
<evidence type="ECO:0000259" key="11">
    <source>
        <dbReference type="Pfam" id="PF12705"/>
    </source>
</evidence>
<dbReference type="PANTHER" id="PTHR30591">
    <property type="entry name" value="RECBCD ENZYME SUBUNIT RECC"/>
    <property type="match status" value="1"/>
</dbReference>
<dbReference type="GO" id="GO:0003677">
    <property type="term" value="F:DNA binding"/>
    <property type="evidence" value="ECO:0007669"/>
    <property type="project" value="UniProtKB-KW"/>
</dbReference>
<dbReference type="EC" id="3.1.-.-" evidence="12"/>
<dbReference type="GO" id="GO:0005524">
    <property type="term" value="F:ATP binding"/>
    <property type="evidence" value="ECO:0007669"/>
    <property type="project" value="UniProtKB-KW"/>
</dbReference>
<dbReference type="STRING" id="1387353.BSF38_00993"/>
<evidence type="ECO:0000313" key="13">
    <source>
        <dbReference type="Proteomes" id="UP000186309"/>
    </source>
</evidence>
<dbReference type="GO" id="GO:0006310">
    <property type="term" value="P:DNA recombination"/>
    <property type="evidence" value="ECO:0007669"/>
    <property type="project" value="TreeGrafter"/>
</dbReference>
<keyword evidence="7" id="KW-0067">ATP-binding</keyword>
<evidence type="ECO:0000256" key="3">
    <source>
        <dbReference type="ARBA" id="ARBA00022763"/>
    </source>
</evidence>
<keyword evidence="6" id="KW-0269">Exonuclease</keyword>
<evidence type="ECO:0000313" key="12">
    <source>
        <dbReference type="EMBL" id="APW59566.1"/>
    </source>
</evidence>